<evidence type="ECO:0000313" key="2">
    <source>
        <dbReference type="Proteomes" id="UP001218188"/>
    </source>
</evidence>
<comment type="caution">
    <text evidence="1">The sequence shown here is derived from an EMBL/GenBank/DDBJ whole genome shotgun (WGS) entry which is preliminary data.</text>
</comment>
<sequence>MFGGQSLRGDVLDDALLVVNTQLNSFSVGVRINANIIRHLAFPALEDLYFGNHPALRDDSVLPFLSRTQGSLRSFTLATQAVSTYWFRDMVHFTTLKIDQLEQQSRAFPPTLKNLALENWEHDVDGVVGRLGHTMHRKTRASMGTRERTWDRSNYLGGARASRSRASSRSLSIVMLGLRNLQRCGVRIHIGPPGVNYLGEI</sequence>
<reference evidence="1" key="1">
    <citation type="submission" date="2023-03" db="EMBL/GenBank/DDBJ databases">
        <title>Massive genome expansion in bonnet fungi (Mycena s.s.) driven by repeated elements and novel gene families across ecological guilds.</title>
        <authorList>
            <consortium name="Lawrence Berkeley National Laboratory"/>
            <person name="Harder C.B."/>
            <person name="Miyauchi S."/>
            <person name="Viragh M."/>
            <person name="Kuo A."/>
            <person name="Thoen E."/>
            <person name="Andreopoulos B."/>
            <person name="Lu D."/>
            <person name="Skrede I."/>
            <person name="Drula E."/>
            <person name="Henrissat B."/>
            <person name="Morin E."/>
            <person name="Kohler A."/>
            <person name="Barry K."/>
            <person name="LaButti K."/>
            <person name="Morin E."/>
            <person name="Salamov A."/>
            <person name="Lipzen A."/>
            <person name="Mereny Z."/>
            <person name="Hegedus B."/>
            <person name="Baldrian P."/>
            <person name="Stursova M."/>
            <person name="Weitz H."/>
            <person name="Taylor A."/>
            <person name="Grigoriev I.V."/>
            <person name="Nagy L.G."/>
            <person name="Martin F."/>
            <person name="Kauserud H."/>
        </authorList>
    </citation>
    <scope>NUCLEOTIDE SEQUENCE</scope>
    <source>
        <strain evidence="1">CBHHK200</strain>
    </source>
</reference>
<dbReference type="Proteomes" id="UP001218188">
    <property type="component" value="Unassembled WGS sequence"/>
</dbReference>
<accession>A0AAD6WPC5</accession>
<organism evidence="1 2">
    <name type="scientific">Mycena alexandri</name>
    <dbReference type="NCBI Taxonomy" id="1745969"/>
    <lineage>
        <taxon>Eukaryota</taxon>
        <taxon>Fungi</taxon>
        <taxon>Dikarya</taxon>
        <taxon>Basidiomycota</taxon>
        <taxon>Agaricomycotina</taxon>
        <taxon>Agaricomycetes</taxon>
        <taxon>Agaricomycetidae</taxon>
        <taxon>Agaricales</taxon>
        <taxon>Marasmiineae</taxon>
        <taxon>Mycenaceae</taxon>
        <taxon>Mycena</taxon>
    </lineage>
</organism>
<gene>
    <name evidence="1" type="ORF">C8F04DRAFT_1312117</name>
</gene>
<protein>
    <submittedName>
        <fullName evidence="1">Uncharacterized protein</fullName>
    </submittedName>
</protein>
<dbReference type="EMBL" id="JARJCM010000218">
    <property type="protein sequence ID" value="KAJ7022058.1"/>
    <property type="molecule type" value="Genomic_DNA"/>
</dbReference>
<proteinExistence type="predicted"/>
<keyword evidence="2" id="KW-1185">Reference proteome</keyword>
<evidence type="ECO:0000313" key="1">
    <source>
        <dbReference type="EMBL" id="KAJ7022058.1"/>
    </source>
</evidence>
<dbReference type="AlphaFoldDB" id="A0AAD6WPC5"/>
<name>A0AAD6WPC5_9AGAR</name>